<keyword evidence="18" id="KW-1185">Reference proteome</keyword>
<dbReference type="Pfam" id="PF02518">
    <property type="entry name" value="HATPase_c"/>
    <property type="match status" value="1"/>
</dbReference>
<feature type="domain" description="PAS" evidence="15">
    <location>
        <begin position="171"/>
        <end position="219"/>
    </location>
</feature>
<evidence type="ECO:0000256" key="8">
    <source>
        <dbReference type="ARBA" id="ARBA00022840"/>
    </source>
</evidence>
<dbReference type="InterPro" id="IPR013767">
    <property type="entry name" value="PAS_fold"/>
</dbReference>
<comment type="subcellular location">
    <subcellularLocation>
        <location evidence="2">Cell membrane</location>
    </subcellularLocation>
</comment>
<dbReference type="InterPro" id="IPR003594">
    <property type="entry name" value="HATPase_dom"/>
</dbReference>
<feature type="transmembrane region" description="Helical" evidence="12">
    <location>
        <begin position="42"/>
        <end position="64"/>
    </location>
</feature>
<keyword evidence="6" id="KW-0547">Nucleotide-binding</keyword>
<feature type="region of interest" description="Disordered" evidence="11">
    <location>
        <begin position="1"/>
        <end position="24"/>
    </location>
</feature>
<dbReference type="Proteomes" id="UP001501470">
    <property type="component" value="Unassembled WGS sequence"/>
</dbReference>
<dbReference type="InterPro" id="IPR000700">
    <property type="entry name" value="PAS-assoc_C"/>
</dbReference>
<evidence type="ECO:0000313" key="17">
    <source>
        <dbReference type="EMBL" id="GAA1571352.1"/>
    </source>
</evidence>
<evidence type="ECO:0000256" key="6">
    <source>
        <dbReference type="ARBA" id="ARBA00022741"/>
    </source>
</evidence>
<feature type="domain" description="Histidine kinase" evidence="13">
    <location>
        <begin position="316"/>
        <end position="539"/>
    </location>
</feature>
<comment type="catalytic activity">
    <reaction evidence="1">
        <text>ATP + protein L-histidine = ADP + protein N-phospho-L-histidine.</text>
        <dbReference type="EC" id="2.7.13.3"/>
    </reaction>
</comment>
<evidence type="ECO:0000256" key="10">
    <source>
        <dbReference type="PROSITE-ProRule" id="PRU00169"/>
    </source>
</evidence>
<dbReference type="InterPro" id="IPR035965">
    <property type="entry name" value="PAS-like_dom_sf"/>
</dbReference>
<dbReference type="InterPro" id="IPR036097">
    <property type="entry name" value="HisK_dim/P_sf"/>
</dbReference>
<evidence type="ECO:0000256" key="1">
    <source>
        <dbReference type="ARBA" id="ARBA00000085"/>
    </source>
</evidence>
<dbReference type="CDD" id="cd00082">
    <property type="entry name" value="HisKA"/>
    <property type="match status" value="1"/>
</dbReference>
<feature type="domain" description="PAC" evidence="16">
    <location>
        <begin position="244"/>
        <end position="296"/>
    </location>
</feature>
<dbReference type="PROSITE" id="PS50109">
    <property type="entry name" value="HIS_KIN"/>
    <property type="match status" value="1"/>
</dbReference>
<organism evidence="17 18">
    <name type="scientific">Dactylosporangium maewongense</name>
    <dbReference type="NCBI Taxonomy" id="634393"/>
    <lineage>
        <taxon>Bacteria</taxon>
        <taxon>Bacillati</taxon>
        <taxon>Actinomycetota</taxon>
        <taxon>Actinomycetes</taxon>
        <taxon>Micromonosporales</taxon>
        <taxon>Micromonosporaceae</taxon>
        <taxon>Dactylosporangium</taxon>
    </lineage>
</organism>
<dbReference type="SUPFAM" id="SSF55874">
    <property type="entry name" value="ATPase domain of HSP90 chaperone/DNA topoisomerase II/histidine kinase"/>
    <property type="match status" value="1"/>
</dbReference>
<dbReference type="InterPro" id="IPR003661">
    <property type="entry name" value="HisK_dim/P_dom"/>
</dbReference>
<dbReference type="PROSITE" id="PS50113">
    <property type="entry name" value="PAC"/>
    <property type="match status" value="1"/>
</dbReference>
<dbReference type="SMART" id="SM00086">
    <property type="entry name" value="PAC"/>
    <property type="match status" value="1"/>
</dbReference>
<evidence type="ECO:0000256" key="11">
    <source>
        <dbReference type="SAM" id="MobiDB-lite"/>
    </source>
</evidence>
<dbReference type="Gene3D" id="1.10.287.130">
    <property type="match status" value="1"/>
</dbReference>
<dbReference type="SUPFAM" id="SSF47384">
    <property type="entry name" value="Homodimeric domain of signal transducing histidine kinase"/>
    <property type="match status" value="1"/>
</dbReference>
<dbReference type="EMBL" id="BAAAQD010000046">
    <property type="protein sequence ID" value="GAA1571352.1"/>
    <property type="molecule type" value="Genomic_DNA"/>
</dbReference>
<dbReference type="InterPro" id="IPR004358">
    <property type="entry name" value="Sig_transdc_His_kin-like_C"/>
</dbReference>
<evidence type="ECO:0000256" key="5">
    <source>
        <dbReference type="ARBA" id="ARBA00022679"/>
    </source>
</evidence>
<keyword evidence="12" id="KW-1133">Transmembrane helix</keyword>
<accession>A0ABN2D8T7</accession>
<keyword evidence="8" id="KW-0067">ATP-binding</keyword>
<dbReference type="CDD" id="cd00156">
    <property type="entry name" value="REC"/>
    <property type="match status" value="1"/>
</dbReference>
<dbReference type="Gene3D" id="3.40.50.2300">
    <property type="match status" value="1"/>
</dbReference>
<dbReference type="PRINTS" id="PR00344">
    <property type="entry name" value="BCTRLSENSOR"/>
</dbReference>
<evidence type="ECO:0000256" key="7">
    <source>
        <dbReference type="ARBA" id="ARBA00022777"/>
    </source>
</evidence>
<evidence type="ECO:0000259" key="15">
    <source>
        <dbReference type="PROSITE" id="PS50112"/>
    </source>
</evidence>
<keyword evidence="12" id="KW-0812">Transmembrane</keyword>
<dbReference type="InterPro" id="IPR036890">
    <property type="entry name" value="HATPase_C_sf"/>
</dbReference>
<evidence type="ECO:0000259" key="13">
    <source>
        <dbReference type="PROSITE" id="PS50109"/>
    </source>
</evidence>
<dbReference type="SMART" id="SM00388">
    <property type="entry name" value="HisKA"/>
    <property type="match status" value="1"/>
</dbReference>
<dbReference type="Gene3D" id="3.30.450.20">
    <property type="entry name" value="PAS domain"/>
    <property type="match status" value="1"/>
</dbReference>
<feature type="compositionally biased region" description="Low complexity" evidence="11">
    <location>
        <begin position="1"/>
        <end position="18"/>
    </location>
</feature>
<dbReference type="SMART" id="SM00091">
    <property type="entry name" value="PAS"/>
    <property type="match status" value="1"/>
</dbReference>
<dbReference type="Pfam" id="PF00072">
    <property type="entry name" value="Response_reg"/>
    <property type="match status" value="1"/>
</dbReference>
<dbReference type="SUPFAM" id="SSF55785">
    <property type="entry name" value="PYP-like sensor domain (PAS domain)"/>
    <property type="match status" value="1"/>
</dbReference>
<keyword evidence="9" id="KW-0902">Two-component regulatory system</keyword>
<dbReference type="SMART" id="SM00387">
    <property type="entry name" value="HATPase_c"/>
    <property type="match status" value="1"/>
</dbReference>
<dbReference type="SUPFAM" id="SSF52172">
    <property type="entry name" value="CheY-like"/>
    <property type="match status" value="1"/>
</dbReference>
<feature type="domain" description="Response regulatory" evidence="14">
    <location>
        <begin position="561"/>
        <end position="675"/>
    </location>
</feature>
<dbReference type="Pfam" id="PF00989">
    <property type="entry name" value="PAS"/>
    <property type="match status" value="1"/>
</dbReference>
<evidence type="ECO:0000256" key="3">
    <source>
        <dbReference type="ARBA" id="ARBA00012438"/>
    </source>
</evidence>
<dbReference type="PROSITE" id="PS50112">
    <property type="entry name" value="PAS"/>
    <property type="match status" value="1"/>
</dbReference>
<proteinExistence type="predicted"/>
<dbReference type="PANTHER" id="PTHR43065:SF42">
    <property type="entry name" value="TWO-COMPONENT SENSOR PPRA"/>
    <property type="match status" value="1"/>
</dbReference>
<evidence type="ECO:0000259" key="14">
    <source>
        <dbReference type="PROSITE" id="PS50110"/>
    </source>
</evidence>
<dbReference type="PROSITE" id="PS50110">
    <property type="entry name" value="RESPONSE_REGULATORY"/>
    <property type="match status" value="1"/>
</dbReference>
<evidence type="ECO:0000259" key="16">
    <source>
        <dbReference type="PROSITE" id="PS50113"/>
    </source>
</evidence>
<comment type="caution">
    <text evidence="17">The sequence shown here is derived from an EMBL/GenBank/DDBJ whole genome shotgun (WGS) entry which is preliminary data.</text>
</comment>
<dbReference type="CDD" id="cd00130">
    <property type="entry name" value="PAS"/>
    <property type="match status" value="1"/>
</dbReference>
<dbReference type="InterPro" id="IPR011006">
    <property type="entry name" value="CheY-like_superfamily"/>
</dbReference>
<feature type="transmembrane region" description="Helical" evidence="12">
    <location>
        <begin position="76"/>
        <end position="98"/>
    </location>
</feature>
<evidence type="ECO:0000313" key="18">
    <source>
        <dbReference type="Proteomes" id="UP001501470"/>
    </source>
</evidence>
<dbReference type="SMART" id="SM00448">
    <property type="entry name" value="REC"/>
    <property type="match status" value="1"/>
</dbReference>
<reference evidence="17 18" key="1">
    <citation type="journal article" date="2019" name="Int. J. Syst. Evol. Microbiol.">
        <title>The Global Catalogue of Microorganisms (GCM) 10K type strain sequencing project: providing services to taxonomists for standard genome sequencing and annotation.</title>
        <authorList>
            <consortium name="The Broad Institute Genomics Platform"/>
            <consortium name="The Broad Institute Genome Sequencing Center for Infectious Disease"/>
            <person name="Wu L."/>
            <person name="Ma J."/>
        </authorList>
    </citation>
    <scope>NUCLEOTIDE SEQUENCE [LARGE SCALE GENOMIC DNA]</scope>
    <source>
        <strain evidence="17 18">JCM 15933</strain>
    </source>
</reference>
<dbReference type="InterPro" id="IPR001610">
    <property type="entry name" value="PAC"/>
</dbReference>
<dbReference type="Gene3D" id="3.30.565.10">
    <property type="entry name" value="Histidine kinase-like ATPase, C-terminal domain"/>
    <property type="match status" value="1"/>
</dbReference>
<dbReference type="InterPro" id="IPR005467">
    <property type="entry name" value="His_kinase_dom"/>
</dbReference>
<dbReference type="PANTHER" id="PTHR43065">
    <property type="entry name" value="SENSOR HISTIDINE KINASE"/>
    <property type="match status" value="1"/>
</dbReference>
<keyword evidence="5" id="KW-0808">Transferase</keyword>
<evidence type="ECO:0000256" key="12">
    <source>
        <dbReference type="SAM" id="Phobius"/>
    </source>
</evidence>
<keyword evidence="7" id="KW-0418">Kinase</keyword>
<dbReference type="EC" id="2.7.13.3" evidence="3"/>
<protein>
    <recommendedName>
        <fullName evidence="3">histidine kinase</fullName>
        <ecNumber evidence="3">2.7.13.3</ecNumber>
    </recommendedName>
</protein>
<feature type="modified residue" description="4-aspartylphosphate" evidence="10">
    <location>
        <position position="610"/>
    </location>
</feature>
<evidence type="ECO:0000256" key="4">
    <source>
        <dbReference type="ARBA" id="ARBA00022553"/>
    </source>
</evidence>
<evidence type="ECO:0000256" key="9">
    <source>
        <dbReference type="ARBA" id="ARBA00023012"/>
    </source>
</evidence>
<evidence type="ECO:0000256" key="2">
    <source>
        <dbReference type="ARBA" id="ARBA00004236"/>
    </source>
</evidence>
<keyword evidence="4 10" id="KW-0597">Phosphoprotein</keyword>
<gene>
    <name evidence="17" type="ORF">GCM10009827_111520</name>
</gene>
<dbReference type="InterPro" id="IPR001789">
    <property type="entry name" value="Sig_transdc_resp-reg_receiver"/>
</dbReference>
<dbReference type="NCBIfam" id="TIGR00229">
    <property type="entry name" value="sensory_box"/>
    <property type="match status" value="1"/>
</dbReference>
<dbReference type="InterPro" id="IPR000014">
    <property type="entry name" value="PAS"/>
</dbReference>
<sequence>MAGAPPGLPAGAAAGSASNDVPARTPNRRIQAADMAGMPEELYLLGNVVIMLAYAAIMVAIVVPVARAGQLRTNKLAVATALIFFSCAVGHGLHALTAARGLATGAGHPASWTAALWDVLTAGVGVYYWTLRRGYGVLLDKGAMYVDPWRQHRLDAAGARERAARASAENHRATLAAVVEHTADAIIGADPDGTITAWNSGAERLFGYTAAEAIGRHALIVTDGESTDEQARLMDRIRAGERSLSYEAQRVHKDGSPLEVAFTVAPIQDGAGTVIGISVVARDIAAAKEAAERQRAMQERTHQAQRMESLGKLAGGVAHDFNNLLAIIVNYTDFAMQGGKVDATVQADLAHVRTAADRAINLTRQLLTFTRGDAIQPQDVDVNTAVAEVQTMLERTIGEHITLITVPSAQPLTVRADPGQLQQVLLNLALNARDAMPDGGTLVIEANTADLTGDELAVQPQPAPGHYARLLVSDTGEGMSPEVAAHVFEPFYTTKPRGQGTGLGLATVYGILAEAGGSINLYTEAGVGTTFRVYLPLVTSAGPAPGRPARAATPPHGGGRTVLVVEDEPALARVVTRILGNAGYRVVACANGEEALAADAQRACDILLTDVIMPGMSGRRLAECLHERRPGLPVLYMSGYSNGLLGTTHVLDGDIAFLEKPFTADQLLVKLGEAAVAAQVDRAAVAG</sequence>
<keyword evidence="12" id="KW-0472">Membrane</keyword>
<name>A0ABN2D8T7_9ACTN</name>